<feature type="coiled-coil region" evidence="1">
    <location>
        <begin position="227"/>
        <end position="275"/>
    </location>
</feature>
<evidence type="ECO:0000256" key="1">
    <source>
        <dbReference type="SAM" id="Coils"/>
    </source>
</evidence>
<dbReference type="RefSeq" id="WP_190698798.1">
    <property type="nucleotide sequence ID" value="NZ_JAMPKX010000001.1"/>
</dbReference>
<evidence type="ECO:0000313" key="2">
    <source>
        <dbReference type="EMBL" id="MEP0945675.1"/>
    </source>
</evidence>
<dbReference type="Gene3D" id="3.40.50.150">
    <property type="entry name" value="Vaccinia Virus protein VP39"/>
    <property type="match status" value="1"/>
</dbReference>
<dbReference type="Proteomes" id="UP001482513">
    <property type="component" value="Unassembled WGS sequence"/>
</dbReference>
<sequence>MTTWTEQQHFLNEDHHSIFEKTKDIPGWQEPGDSYKLYEMGYRNGDVILEIGTYSGRSAVVELEGALANPDRSIKPQYFGIDLDIDGVLRTADTLEKFNLADYCLLFHGTLNSFVKKFSIQPTMVFVDADHRYEGVKSDLLLLKDYLVAGTPVLCHDYANPENETGEMGVRQAVNEFIREGYAEFVGTFGCSAFLLTTNQCGGVARPRLSAQEFSGCKADAAIGQDLHQVKIELEQAQFRIQQVKTELEQAQSRIQQVKTELEQAQSRIQAMESSKFWKMRLAWLKVKKIFGVLEKNKNGFIE</sequence>
<dbReference type="SUPFAM" id="SSF57997">
    <property type="entry name" value="Tropomyosin"/>
    <property type="match status" value="1"/>
</dbReference>
<dbReference type="EC" id="2.1.1.-" evidence="2"/>
<keyword evidence="2" id="KW-0489">Methyltransferase</keyword>
<protein>
    <submittedName>
        <fullName evidence="2">Class I SAM-dependent methyltransferase</fullName>
        <ecNumber evidence="2">2.1.1.-</ecNumber>
    </submittedName>
</protein>
<dbReference type="SUPFAM" id="SSF53335">
    <property type="entry name" value="S-adenosyl-L-methionine-dependent methyltransferases"/>
    <property type="match status" value="1"/>
</dbReference>
<dbReference type="InterPro" id="IPR029063">
    <property type="entry name" value="SAM-dependent_MTases_sf"/>
</dbReference>
<dbReference type="EMBL" id="JAMPKX010000001">
    <property type="protein sequence ID" value="MEP0945675.1"/>
    <property type="molecule type" value="Genomic_DNA"/>
</dbReference>
<dbReference type="GO" id="GO:0008168">
    <property type="term" value="F:methyltransferase activity"/>
    <property type="evidence" value="ECO:0007669"/>
    <property type="project" value="UniProtKB-KW"/>
</dbReference>
<proteinExistence type="predicted"/>
<dbReference type="Gene3D" id="1.20.5.340">
    <property type="match status" value="1"/>
</dbReference>
<comment type="caution">
    <text evidence="2">The sequence shown here is derived from an EMBL/GenBank/DDBJ whole genome shotgun (WGS) entry which is preliminary data.</text>
</comment>
<name>A0ABV0JYS2_9CYAN</name>
<organism evidence="2 3">
    <name type="scientific">Leptolyngbya subtilissima DQ-A4</name>
    <dbReference type="NCBI Taxonomy" id="2933933"/>
    <lineage>
        <taxon>Bacteria</taxon>
        <taxon>Bacillati</taxon>
        <taxon>Cyanobacteriota</taxon>
        <taxon>Cyanophyceae</taxon>
        <taxon>Leptolyngbyales</taxon>
        <taxon>Leptolyngbyaceae</taxon>
        <taxon>Leptolyngbya group</taxon>
        <taxon>Leptolyngbya</taxon>
    </lineage>
</organism>
<keyword evidence="2" id="KW-0808">Transferase</keyword>
<accession>A0ABV0JYS2</accession>
<dbReference type="Pfam" id="PF13578">
    <property type="entry name" value="Methyltransf_24"/>
    <property type="match status" value="1"/>
</dbReference>
<reference evidence="2 3" key="1">
    <citation type="submission" date="2022-04" db="EMBL/GenBank/DDBJ databases">
        <title>Positive selection, recombination, and allopatry shape intraspecific diversity of widespread and dominant cyanobacteria.</title>
        <authorList>
            <person name="Wei J."/>
            <person name="Shu W."/>
            <person name="Hu C."/>
        </authorList>
    </citation>
    <scope>NUCLEOTIDE SEQUENCE [LARGE SCALE GENOMIC DNA]</scope>
    <source>
        <strain evidence="2 3">DQ-A4</strain>
    </source>
</reference>
<keyword evidence="1" id="KW-0175">Coiled coil</keyword>
<evidence type="ECO:0000313" key="3">
    <source>
        <dbReference type="Proteomes" id="UP001482513"/>
    </source>
</evidence>
<dbReference type="GO" id="GO:0032259">
    <property type="term" value="P:methylation"/>
    <property type="evidence" value="ECO:0007669"/>
    <property type="project" value="UniProtKB-KW"/>
</dbReference>
<gene>
    <name evidence="2" type="ORF">NC992_02210</name>
</gene>
<keyword evidence="3" id="KW-1185">Reference proteome</keyword>